<evidence type="ECO:0000256" key="4">
    <source>
        <dbReference type="ARBA" id="ARBA00005225"/>
    </source>
</evidence>
<evidence type="ECO:0000256" key="12">
    <source>
        <dbReference type="ARBA" id="ARBA00022958"/>
    </source>
</evidence>
<dbReference type="PANTHER" id="PTHR34265:SF1">
    <property type="entry name" value="TYPE III PANTOTHENATE KINASE"/>
    <property type="match status" value="1"/>
</dbReference>
<evidence type="ECO:0000256" key="10">
    <source>
        <dbReference type="ARBA" id="ARBA00022777"/>
    </source>
</evidence>
<comment type="cofactor">
    <cofactor evidence="16">
        <name>NH4(+)</name>
        <dbReference type="ChEBI" id="CHEBI:28938"/>
    </cofactor>
    <cofactor evidence="16">
        <name>K(+)</name>
        <dbReference type="ChEBI" id="CHEBI:29103"/>
    </cofactor>
    <text evidence="16">A monovalent cation. Ammonium or potassium.</text>
</comment>
<dbReference type="PANTHER" id="PTHR34265">
    <property type="entry name" value="TYPE III PANTOTHENATE KINASE"/>
    <property type="match status" value="1"/>
</dbReference>
<keyword evidence="12 16" id="KW-0630">Potassium</keyword>
<comment type="caution">
    <text evidence="17">The sequence shown here is derived from an EMBL/GenBank/DDBJ whole genome shotgun (WGS) entry which is preliminary data.</text>
</comment>
<feature type="binding site" evidence="16">
    <location>
        <position position="184"/>
    </location>
    <ligand>
        <name>substrate</name>
    </ligand>
</feature>
<dbReference type="PATRIC" id="fig|1341156.4.peg.1957"/>
<evidence type="ECO:0000256" key="16">
    <source>
        <dbReference type="HAMAP-Rule" id="MF_01274"/>
    </source>
</evidence>
<dbReference type="HAMAP" id="MF_01274">
    <property type="entry name" value="Pantothen_kinase_3"/>
    <property type="match status" value="1"/>
</dbReference>
<proteinExistence type="inferred from homology"/>
<keyword evidence="10 16" id="KW-0418">Kinase</keyword>
<dbReference type="InterPro" id="IPR004619">
    <property type="entry name" value="Type_III_PanK"/>
</dbReference>
<evidence type="ECO:0000256" key="1">
    <source>
        <dbReference type="ARBA" id="ARBA00001206"/>
    </source>
</evidence>
<feature type="binding site" evidence="16">
    <location>
        <position position="132"/>
    </location>
    <ligand>
        <name>ATP</name>
        <dbReference type="ChEBI" id="CHEBI:30616"/>
    </ligand>
</feature>
<dbReference type="OrthoDB" id="9804707at2"/>
<reference evidence="17 18" key="1">
    <citation type="submission" date="2013-06" db="EMBL/GenBank/DDBJ databases">
        <title>Rumen cellulosomics: divergent fiber-degrading strategies revealed by comparative genome-wide analysis of six Ruminococcal strains.</title>
        <authorList>
            <person name="Dassa B."/>
            <person name="Borovok I."/>
            <person name="Lamed R."/>
            <person name="Flint H."/>
            <person name="Yeoman C.J."/>
            <person name="White B."/>
            <person name="Bayer E.A."/>
        </authorList>
    </citation>
    <scope>NUCLEOTIDE SEQUENCE [LARGE SCALE GENOMIC DNA]</scope>
    <source>
        <strain evidence="17 18">SY3</strain>
    </source>
</reference>
<comment type="similarity">
    <text evidence="14 16">Belongs to the type III pantothenate kinase family.</text>
</comment>
<gene>
    <name evidence="16" type="primary">coaX</name>
    <name evidence="17" type="ORF">RASY3_07735</name>
</gene>
<dbReference type="AlphaFoldDB" id="A0A011WRR8"/>
<evidence type="ECO:0000256" key="14">
    <source>
        <dbReference type="ARBA" id="ARBA00038036"/>
    </source>
</evidence>
<dbReference type="UniPathway" id="UPA00241">
    <property type="reaction ID" value="UER00352"/>
</dbReference>
<dbReference type="EMBL" id="JEOB01000002">
    <property type="protein sequence ID" value="EXM39700.1"/>
    <property type="molecule type" value="Genomic_DNA"/>
</dbReference>
<evidence type="ECO:0000256" key="11">
    <source>
        <dbReference type="ARBA" id="ARBA00022840"/>
    </source>
</evidence>
<dbReference type="NCBIfam" id="TIGR00671">
    <property type="entry name" value="baf"/>
    <property type="match status" value="1"/>
</dbReference>
<comment type="function">
    <text evidence="16">Catalyzes the phosphorylation of pantothenate (Pan), the first step in CoA biosynthesis.</text>
</comment>
<accession>A0A011WRR8</accession>
<name>A0A011WRR8_RUMAL</name>
<dbReference type="Proteomes" id="UP000021369">
    <property type="component" value="Unassembled WGS sequence"/>
</dbReference>
<feature type="binding site" evidence="16">
    <location>
        <begin position="107"/>
        <end position="110"/>
    </location>
    <ligand>
        <name>substrate</name>
    </ligand>
</feature>
<keyword evidence="18" id="KW-1185">Reference proteome</keyword>
<feature type="binding site" evidence="16">
    <location>
        <begin position="6"/>
        <end position="13"/>
    </location>
    <ligand>
        <name>ATP</name>
        <dbReference type="ChEBI" id="CHEBI:30616"/>
    </ligand>
</feature>
<dbReference type="InterPro" id="IPR043129">
    <property type="entry name" value="ATPase_NBD"/>
</dbReference>
<dbReference type="GO" id="GO:0004594">
    <property type="term" value="F:pantothenate kinase activity"/>
    <property type="evidence" value="ECO:0007669"/>
    <property type="project" value="UniProtKB-UniRule"/>
</dbReference>
<evidence type="ECO:0000256" key="7">
    <source>
        <dbReference type="ARBA" id="ARBA00022490"/>
    </source>
</evidence>
<comment type="subcellular location">
    <subcellularLocation>
        <location evidence="3 16">Cytoplasm</location>
    </subcellularLocation>
</comment>
<dbReference type="GO" id="GO:0046872">
    <property type="term" value="F:metal ion binding"/>
    <property type="evidence" value="ECO:0007669"/>
    <property type="project" value="UniProtKB-KW"/>
</dbReference>
<dbReference type="GO" id="GO:0015937">
    <property type="term" value="P:coenzyme A biosynthetic process"/>
    <property type="evidence" value="ECO:0007669"/>
    <property type="project" value="UniProtKB-UniRule"/>
</dbReference>
<dbReference type="GO" id="GO:0005737">
    <property type="term" value="C:cytoplasm"/>
    <property type="evidence" value="ECO:0007669"/>
    <property type="project" value="UniProtKB-SubCell"/>
</dbReference>
<dbReference type="RefSeq" id="WP_037286614.1">
    <property type="nucleotide sequence ID" value="NZ_JEOB01000002.1"/>
</dbReference>
<feature type="binding site" evidence="16">
    <location>
        <position position="129"/>
    </location>
    <ligand>
        <name>K(+)</name>
        <dbReference type="ChEBI" id="CHEBI:29103"/>
    </ligand>
</feature>
<dbReference type="Pfam" id="PF03309">
    <property type="entry name" value="Pan_kinase"/>
    <property type="match status" value="1"/>
</dbReference>
<evidence type="ECO:0000256" key="3">
    <source>
        <dbReference type="ARBA" id="ARBA00004496"/>
    </source>
</evidence>
<dbReference type="CDD" id="cd24015">
    <property type="entry name" value="ASKHA_NBD_PanK-III"/>
    <property type="match status" value="1"/>
</dbReference>
<keyword evidence="7 16" id="KW-0963">Cytoplasm</keyword>
<dbReference type="EC" id="2.7.1.33" evidence="6 16"/>
<evidence type="ECO:0000256" key="8">
    <source>
        <dbReference type="ARBA" id="ARBA00022679"/>
    </source>
</evidence>
<comment type="pathway">
    <text evidence="4 16">Cofactor biosynthesis; coenzyme A biosynthesis; CoA from (R)-pantothenate: step 1/5.</text>
</comment>
<evidence type="ECO:0000256" key="13">
    <source>
        <dbReference type="ARBA" id="ARBA00022993"/>
    </source>
</evidence>
<organism evidence="17 18">
    <name type="scientific">Ruminococcus albus SY3</name>
    <dbReference type="NCBI Taxonomy" id="1341156"/>
    <lineage>
        <taxon>Bacteria</taxon>
        <taxon>Bacillati</taxon>
        <taxon>Bacillota</taxon>
        <taxon>Clostridia</taxon>
        <taxon>Eubacteriales</taxon>
        <taxon>Oscillospiraceae</taxon>
        <taxon>Ruminococcus</taxon>
    </lineage>
</organism>
<evidence type="ECO:0000256" key="2">
    <source>
        <dbReference type="ARBA" id="ARBA00001958"/>
    </source>
</evidence>
<keyword evidence="9 16" id="KW-0547">Nucleotide-binding</keyword>
<evidence type="ECO:0000256" key="6">
    <source>
        <dbReference type="ARBA" id="ARBA00012102"/>
    </source>
</evidence>
<evidence type="ECO:0000313" key="18">
    <source>
        <dbReference type="Proteomes" id="UP000021369"/>
    </source>
</evidence>
<evidence type="ECO:0000256" key="5">
    <source>
        <dbReference type="ARBA" id="ARBA00011738"/>
    </source>
</evidence>
<protein>
    <recommendedName>
        <fullName evidence="15 16">Type III pantothenate kinase</fullName>
        <ecNumber evidence="6 16">2.7.1.33</ecNumber>
    </recommendedName>
    <alternativeName>
        <fullName evidence="16">PanK-III</fullName>
    </alternativeName>
    <alternativeName>
        <fullName evidence="16">Pantothenic acid kinase</fullName>
    </alternativeName>
</protein>
<dbReference type="GO" id="GO:0005524">
    <property type="term" value="F:ATP binding"/>
    <property type="evidence" value="ECO:0007669"/>
    <property type="project" value="UniProtKB-UniRule"/>
</dbReference>
<keyword evidence="8 16" id="KW-0808">Transferase</keyword>
<keyword evidence="13 16" id="KW-0173">Coenzyme A biosynthesis</keyword>
<evidence type="ECO:0000256" key="15">
    <source>
        <dbReference type="ARBA" id="ARBA00040883"/>
    </source>
</evidence>
<dbReference type="NCBIfam" id="NF009855">
    <property type="entry name" value="PRK13321.1"/>
    <property type="match status" value="1"/>
</dbReference>
<feature type="active site" description="Proton acceptor" evidence="16">
    <location>
        <position position="109"/>
    </location>
</feature>
<keyword evidence="11 16" id="KW-0067">ATP-binding</keyword>
<evidence type="ECO:0000256" key="9">
    <source>
        <dbReference type="ARBA" id="ARBA00022741"/>
    </source>
</evidence>
<evidence type="ECO:0000313" key="17">
    <source>
        <dbReference type="EMBL" id="EXM39700.1"/>
    </source>
</evidence>
<dbReference type="SUPFAM" id="SSF53067">
    <property type="entry name" value="Actin-like ATPase domain"/>
    <property type="match status" value="2"/>
</dbReference>
<dbReference type="Gene3D" id="3.30.420.40">
    <property type="match status" value="2"/>
</dbReference>
<sequence length="254" mass="27170">MLLAIDVGNTNIVLGCIENDNILFRERIYTNQLATDLEYAANIKTAMEMHDIHPDKIDGAIISSVVPTITATFSAAVRKLIGVKPKVIGPGLKTGLSIVIDNPAQLGSDLVVDAVAGINEYTAPMIIIDMGTATTLSVIDEKKRYLGGLIVTGMAVSSEALISRTAQLPKFAFEKPKHVIGTNTVDCLKSGLMYSNAGAIDGMIERIEEELGQKCTVIATGGLAGTVVPLCRRDIILDDDLLLKGLNVIYKKNM</sequence>
<comment type="caution">
    <text evidence="16">Lacks conserved residue(s) required for the propagation of feature annotation.</text>
</comment>
<comment type="cofactor">
    <cofactor evidence="2">
        <name>K(+)</name>
        <dbReference type="ChEBI" id="CHEBI:29103"/>
    </cofactor>
</comment>
<comment type="catalytic activity">
    <reaction evidence="1 16">
        <text>(R)-pantothenate + ATP = (R)-4'-phosphopantothenate + ADP + H(+)</text>
        <dbReference type="Rhea" id="RHEA:16373"/>
        <dbReference type="ChEBI" id="CHEBI:10986"/>
        <dbReference type="ChEBI" id="CHEBI:15378"/>
        <dbReference type="ChEBI" id="CHEBI:29032"/>
        <dbReference type="ChEBI" id="CHEBI:30616"/>
        <dbReference type="ChEBI" id="CHEBI:456216"/>
        <dbReference type="EC" id="2.7.1.33"/>
    </reaction>
</comment>
<comment type="subunit">
    <text evidence="5 16">Homodimer.</text>
</comment>
<keyword evidence="16" id="KW-0479">Metal-binding</keyword>